<dbReference type="AlphaFoldDB" id="A0A2G5DQM9"/>
<keyword evidence="2" id="KW-1185">Reference proteome</keyword>
<evidence type="ECO:0000313" key="2">
    <source>
        <dbReference type="Proteomes" id="UP000230069"/>
    </source>
</evidence>
<dbReference type="EMBL" id="KZ305033">
    <property type="protein sequence ID" value="PIA45799.1"/>
    <property type="molecule type" value="Genomic_DNA"/>
</dbReference>
<organism evidence="1 2">
    <name type="scientific">Aquilegia coerulea</name>
    <name type="common">Rocky mountain columbine</name>
    <dbReference type="NCBI Taxonomy" id="218851"/>
    <lineage>
        <taxon>Eukaryota</taxon>
        <taxon>Viridiplantae</taxon>
        <taxon>Streptophyta</taxon>
        <taxon>Embryophyta</taxon>
        <taxon>Tracheophyta</taxon>
        <taxon>Spermatophyta</taxon>
        <taxon>Magnoliopsida</taxon>
        <taxon>Ranunculales</taxon>
        <taxon>Ranunculaceae</taxon>
        <taxon>Thalictroideae</taxon>
        <taxon>Aquilegia</taxon>
    </lineage>
</organism>
<dbReference type="InParanoid" id="A0A2G5DQM9"/>
<dbReference type="Proteomes" id="UP000230069">
    <property type="component" value="Unassembled WGS sequence"/>
</dbReference>
<accession>A0A2G5DQM9</accession>
<reference evidence="1 2" key="1">
    <citation type="submission" date="2017-09" db="EMBL/GenBank/DDBJ databases">
        <title>WGS assembly of Aquilegia coerulea Goldsmith.</title>
        <authorList>
            <person name="Hodges S."/>
            <person name="Kramer E."/>
            <person name="Nordborg M."/>
            <person name="Tomkins J."/>
            <person name="Borevitz J."/>
            <person name="Derieg N."/>
            <person name="Yan J."/>
            <person name="Mihaltcheva S."/>
            <person name="Hayes R.D."/>
            <person name="Rokhsar D."/>
        </authorList>
    </citation>
    <scope>NUCLEOTIDE SEQUENCE [LARGE SCALE GENOMIC DNA]</scope>
    <source>
        <strain evidence="2">cv. Goldsmith</strain>
    </source>
</reference>
<sequence length="68" mass="8374">MASKKLSLITDLKNLYGPWTIKVRVFKFWEGIYKKNRRALRFRLHLRRQTGIFSPLEININFFFFFNF</sequence>
<evidence type="ECO:0000313" key="1">
    <source>
        <dbReference type="EMBL" id="PIA45799.1"/>
    </source>
</evidence>
<proteinExistence type="predicted"/>
<protein>
    <submittedName>
        <fullName evidence="1">Uncharacterized protein</fullName>
    </submittedName>
</protein>
<gene>
    <name evidence="1" type="ORF">AQUCO_01600202v1</name>
</gene>
<name>A0A2G5DQM9_AQUCA</name>